<keyword evidence="4 5" id="KW-0472">Membrane</keyword>
<comment type="subcellular location">
    <subcellularLocation>
        <location evidence="1">Membrane</location>
        <topology evidence="1">Multi-pass membrane protein</topology>
    </subcellularLocation>
</comment>
<dbReference type="EMBL" id="CP036273">
    <property type="protein sequence ID" value="QDU21531.1"/>
    <property type="molecule type" value="Genomic_DNA"/>
</dbReference>
<dbReference type="AlphaFoldDB" id="A0A517XVI9"/>
<feature type="domain" description="O-antigen ligase-related" evidence="6">
    <location>
        <begin position="185"/>
        <end position="318"/>
    </location>
</feature>
<keyword evidence="7" id="KW-0436">Ligase</keyword>
<name>A0A517XVI9_9BACT</name>
<dbReference type="InterPro" id="IPR007016">
    <property type="entry name" value="O-antigen_ligase-rel_domated"/>
</dbReference>
<feature type="transmembrane region" description="Helical" evidence="5">
    <location>
        <begin position="148"/>
        <end position="169"/>
    </location>
</feature>
<feature type="transmembrane region" description="Helical" evidence="5">
    <location>
        <begin position="181"/>
        <end position="210"/>
    </location>
</feature>
<dbReference type="PANTHER" id="PTHR37422:SF13">
    <property type="entry name" value="LIPOPOLYSACCHARIDE BIOSYNTHESIS PROTEIN PA4999-RELATED"/>
    <property type="match status" value="1"/>
</dbReference>
<dbReference type="RefSeq" id="WP_145240557.1">
    <property type="nucleotide sequence ID" value="NZ_CP036273.1"/>
</dbReference>
<organism evidence="7 8">
    <name type="scientific">Urbifossiella limnaea</name>
    <dbReference type="NCBI Taxonomy" id="2528023"/>
    <lineage>
        <taxon>Bacteria</taxon>
        <taxon>Pseudomonadati</taxon>
        <taxon>Planctomycetota</taxon>
        <taxon>Planctomycetia</taxon>
        <taxon>Gemmatales</taxon>
        <taxon>Gemmataceae</taxon>
        <taxon>Urbifossiella</taxon>
    </lineage>
</organism>
<keyword evidence="2 5" id="KW-0812">Transmembrane</keyword>
<protein>
    <submittedName>
        <fullName evidence="7">O-Antigen ligase</fullName>
    </submittedName>
</protein>
<gene>
    <name evidence="7" type="ORF">ETAA1_34980</name>
</gene>
<evidence type="ECO:0000313" key="8">
    <source>
        <dbReference type="Proteomes" id="UP000319576"/>
    </source>
</evidence>
<evidence type="ECO:0000256" key="5">
    <source>
        <dbReference type="SAM" id="Phobius"/>
    </source>
</evidence>
<keyword evidence="8" id="KW-1185">Reference proteome</keyword>
<evidence type="ECO:0000259" key="6">
    <source>
        <dbReference type="Pfam" id="PF04932"/>
    </source>
</evidence>
<feature type="transmembrane region" description="Helical" evidence="5">
    <location>
        <begin position="107"/>
        <end position="127"/>
    </location>
</feature>
<dbReference type="KEGG" id="uli:ETAA1_34980"/>
<feature type="transmembrane region" description="Helical" evidence="5">
    <location>
        <begin position="349"/>
        <end position="368"/>
    </location>
</feature>
<feature type="transmembrane region" description="Helical" evidence="5">
    <location>
        <begin position="55"/>
        <end position="74"/>
    </location>
</feature>
<feature type="transmembrane region" description="Helical" evidence="5">
    <location>
        <begin position="217"/>
        <end position="236"/>
    </location>
</feature>
<feature type="transmembrane region" description="Helical" evidence="5">
    <location>
        <begin position="374"/>
        <end position="390"/>
    </location>
</feature>
<dbReference type="InterPro" id="IPR051533">
    <property type="entry name" value="WaaL-like"/>
</dbReference>
<dbReference type="OrthoDB" id="248421at2"/>
<evidence type="ECO:0000256" key="1">
    <source>
        <dbReference type="ARBA" id="ARBA00004141"/>
    </source>
</evidence>
<dbReference type="GO" id="GO:0016020">
    <property type="term" value="C:membrane"/>
    <property type="evidence" value="ECO:0007669"/>
    <property type="project" value="UniProtKB-SubCell"/>
</dbReference>
<feature type="transmembrane region" description="Helical" evidence="5">
    <location>
        <begin position="310"/>
        <end position="328"/>
    </location>
</feature>
<evidence type="ECO:0000256" key="3">
    <source>
        <dbReference type="ARBA" id="ARBA00022989"/>
    </source>
</evidence>
<dbReference type="Proteomes" id="UP000319576">
    <property type="component" value="Chromosome"/>
</dbReference>
<reference evidence="7 8" key="1">
    <citation type="submission" date="2019-02" db="EMBL/GenBank/DDBJ databases">
        <title>Deep-cultivation of Planctomycetes and their phenomic and genomic characterization uncovers novel biology.</title>
        <authorList>
            <person name="Wiegand S."/>
            <person name="Jogler M."/>
            <person name="Boedeker C."/>
            <person name="Pinto D."/>
            <person name="Vollmers J."/>
            <person name="Rivas-Marin E."/>
            <person name="Kohn T."/>
            <person name="Peeters S.H."/>
            <person name="Heuer A."/>
            <person name="Rast P."/>
            <person name="Oberbeckmann S."/>
            <person name="Bunk B."/>
            <person name="Jeske O."/>
            <person name="Meyerdierks A."/>
            <person name="Storesund J.E."/>
            <person name="Kallscheuer N."/>
            <person name="Luecker S."/>
            <person name="Lage O.M."/>
            <person name="Pohl T."/>
            <person name="Merkel B.J."/>
            <person name="Hornburger P."/>
            <person name="Mueller R.-W."/>
            <person name="Bruemmer F."/>
            <person name="Labrenz M."/>
            <person name="Spormann A.M."/>
            <person name="Op den Camp H."/>
            <person name="Overmann J."/>
            <person name="Amann R."/>
            <person name="Jetten M.S.M."/>
            <person name="Mascher T."/>
            <person name="Medema M.H."/>
            <person name="Devos D.P."/>
            <person name="Kaster A.-K."/>
            <person name="Ovreas L."/>
            <person name="Rohde M."/>
            <person name="Galperin M.Y."/>
            <person name="Jogler C."/>
        </authorList>
    </citation>
    <scope>NUCLEOTIDE SEQUENCE [LARGE SCALE GENOMIC DNA]</scope>
    <source>
        <strain evidence="7 8">ETA_A1</strain>
    </source>
</reference>
<sequence length="422" mass="46258">MRWLLIGYMFLFIDRPFEVWPWLGDLHVERVYMLFTLAVWAAYPGKRWLPNAQHAAYALFASGVVTAWALSPWADKGLPTVEDWFKIVVFYVLLVTTVHDEKGLKHIAVGFLMVMGLYLLHSFREYLGGRHTYRMGIARMVGVDTTLGDPNSFGASIIYALPIVAAAWQSNLGGRLGKFTIAGYVGLSSMCILLTGSRGSLLGLCVWFAVIVWGTRYRARAALALVVAAPLAFVALPDSLQNRFETIINPEVGPANARESGQGRIEGFFTGLNLWANSPLSGVGPGVWRAATGSKIESHNLYGQLVGETGTAGLIGFVAVVVCFWLNLRAVKRMKASLPPEQHNDLIFTLPRAVGVALFLLLLMGAVGHNLFRFTWLWFGGFLIIARHCAARRVAAYLAEGVSEAEAEPVAEGWVVHPAHAS</sequence>
<proteinExistence type="predicted"/>
<evidence type="ECO:0000256" key="4">
    <source>
        <dbReference type="ARBA" id="ARBA00023136"/>
    </source>
</evidence>
<evidence type="ECO:0000256" key="2">
    <source>
        <dbReference type="ARBA" id="ARBA00022692"/>
    </source>
</evidence>
<dbReference type="Pfam" id="PF04932">
    <property type="entry name" value="Wzy_C"/>
    <property type="match status" value="1"/>
</dbReference>
<dbReference type="GO" id="GO:0016874">
    <property type="term" value="F:ligase activity"/>
    <property type="evidence" value="ECO:0007669"/>
    <property type="project" value="UniProtKB-KW"/>
</dbReference>
<dbReference type="PANTHER" id="PTHR37422">
    <property type="entry name" value="TEICHURONIC ACID BIOSYNTHESIS PROTEIN TUAE"/>
    <property type="match status" value="1"/>
</dbReference>
<keyword evidence="3 5" id="KW-1133">Transmembrane helix</keyword>
<accession>A0A517XVI9</accession>
<evidence type="ECO:0000313" key="7">
    <source>
        <dbReference type="EMBL" id="QDU21531.1"/>
    </source>
</evidence>